<reference evidence="2" key="1">
    <citation type="journal article" date="2022" name="Int. J. Mol. Sci.">
        <title>Draft Genome of Tanacetum Coccineum: Genomic Comparison of Closely Related Tanacetum-Family Plants.</title>
        <authorList>
            <person name="Yamashiro T."/>
            <person name="Shiraishi A."/>
            <person name="Nakayama K."/>
            <person name="Satake H."/>
        </authorList>
    </citation>
    <scope>NUCLEOTIDE SEQUENCE</scope>
</reference>
<sequence>MQVMAISVISVSSYSSEESVGTPAGRVILFGTIPITIPDTTPTVTPPATYIDTTLIPDEIPTVSPIIPSSLDYTPASPDYSPASDTEFDPSEDPSSDNIPPLPTTSPFLLSTDNSSDTSGALRCRVMILAHRQPIPHGRPYRYHPNGPKHMMTARKRVGPLPTHRLAVIHSVDYSLSDLFTSDDSSSHQLCLSVPSIPYLSAATTERLPHTSSVSPSRKRSRSPAACVPISSHILGALSPARVDLLPPPKRITSSDSVTDLKDCLDESFESFVPRETSLRDDVVVRGSDEC</sequence>
<comment type="caution">
    <text evidence="2">The sequence shown here is derived from an EMBL/GenBank/DDBJ whole genome shotgun (WGS) entry which is preliminary data.</text>
</comment>
<reference evidence="2" key="2">
    <citation type="submission" date="2022-01" db="EMBL/GenBank/DDBJ databases">
        <authorList>
            <person name="Yamashiro T."/>
            <person name="Shiraishi A."/>
            <person name="Satake H."/>
            <person name="Nakayama K."/>
        </authorList>
    </citation>
    <scope>NUCLEOTIDE SEQUENCE</scope>
</reference>
<accession>A0ABQ5I685</accession>
<dbReference type="Proteomes" id="UP001151760">
    <property type="component" value="Unassembled WGS sequence"/>
</dbReference>
<feature type="region of interest" description="Disordered" evidence="1">
    <location>
        <begin position="205"/>
        <end position="224"/>
    </location>
</feature>
<keyword evidence="3" id="KW-1185">Reference proteome</keyword>
<protein>
    <submittedName>
        <fullName evidence="2">Uncharacterized protein</fullName>
    </submittedName>
</protein>
<evidence type="ECO:0000313" key="2">
    <source>
        <dbReference type="EMBL" id="GJT95641.1"/>
    </source>
</evidence>
<organism evidence="2 3">
    <name type="scientific">Tanacetum coccineum</name>
    <dbReference type="NCBI Taxonomy" id="301880"/>
    <lineage>
        <taxon>Eukaryota</taxon>
        <taxon>Viridiplantae</taxon>
        <taxon>Streptophyta</taxon>
        <taxon>Embryophyta</taxon>
        <taxon>Tracheophyta</taxon>
        <taxon>Spermatophyta</taxon>
        <taxon>Magnoliopsida</taxon>
        <taxon>eudicotyledons</taxon>
        <taxon>Gunneridae</taxon>
        <taxon>Pentapetalae</taxon>
        <taxon>asterids</taxon>
        <taxon>campanulids</taxon>
        <taxon>Asterales</taxon>
        <taxon>Asteraceae</taxon>
        <taxon>Asteroideae</taxon>
        <taxon>Anthemideae</taxon>
        <taxon>Anthemidinae</taxon>
        <taxon>Tanacetum</taxon>
    </lineage>
</organism>
<feature type="compositionally biased region" description="Acidic residues" evidence="1">
    <location>
        <begin position="86"/>
        <end position="95"/>
    </location>
</feature>
<gene>
    <name evidence="2" type="ORF">Tco_1091159</name>
</gene>
<name>A0ABQ5I685_9ASTR</name>
<proteinExistence type="predicted"/>
<evidence type="ECO:0000256" key="1">
    <source>
        <dbReference type="SAM" id="MobiDB-lite"/>
    </source>
</evidence>
<evidence type="ECO:0000313" key="3">
    <source>
        <dbReference type="Proteomes" id="UP001151760"/>
    </source>
</evidence>
<feature type="region of interest" description="Disordered" evidence="1">
    <location>
        <begin position="67"/>
        <end position="116"/>
    </location>
</feature>
<dbReference type="EMBL" id="BQNB010020408">
    <property type="protein sequence ID" value="GJT95641.1"/>
    <property type="molecule type" value="Genomic_DNA"/>
</dbReference>